<sequence>MAAGPGSQGATVRELQLLPQPPLPGPARLCNGTLLVNSVSPAAAAPACTKRRRRQRVMLQEGRATT</sequence>
<reference evidence="2" key="1">
    <citation type="journal article" date="2022" name="bioRxiv">
        <title>Sequencing and chromosome-scale assembly of the giantPleurodeles waltlgenome.</title>
        <authorList>
            <person name="Brown T."/>
            <person name="Elewa A."/>
            <person name="Iarovenko S."/>
            <person name="Subramanian E."/>
            <person name="Araus A.J."/>
            <person name="Petzold A."/>
            <person name="Susuki M."/>
            <person name="Suzuki K.-i.T."/>
            <person name="Hayashi T."/>
            <person name="Toyoda A."/>
            <person name="Oliveira C."/>
            <person name="Osipova E."/>
            <person name="Leigh N.D."/>
            <person name="Simon A."/>
            <person name="Yun M.H."/>
        </authorList>
    </citation>
    <scope>NUCLEOTIDE SEQUENCE</scope>
    <source>
        <strain evidence="2">20211129_DDA</strain>
        <tissue evidence="2">Liver</tissue>
    </source>
</reference>
<proteinExistence type="predicted"/>
<evidence type="ECO:0000313" key="3">
    <source>
        <dbReference type="Proteomes" id="UP001066276"/>
    </source>
</evidence>
<evidence type="ECO:0000313" key="2">
    <source>
        <dbReference type="EMBL" id="KAJ1100474.1"/>
    </source>
</evidence>
<accession>A0AAV7MD79</accession>
<protein>
    <submittedName>
        <fullName evidence="2">Uncharacterized protein</fullName>
    </submittedName>
</protein>
<dbReference type="EMBL" id="JANPWB010000014">
    <property type="protein sequence ID" value="KAJ1100474.1"/>
    <property type="molecule type" value="Genomic_DNA"/>
</dbReference>
<keyword evidence="3" id="KW-1185">Reference proteome</keyword>
<evidence type="ECO:0000256" key="1">
    <source>
        <dbReference type="SAM" id="MobiDB-lite"/>
    </source>
</evidence>
<organism evidence="2 3">
    <name type="scientific">Pleurodeles waltl</name>
    <name type="common">Iberian ribbed newt</name>
    <dbReference type="NCBI Taxonomy" id="8319"/>
    <lineage>
        <taxon>Eukaryota</taxon>
        <taxon>Metazoa</taxon>
        <taxon>Chordata</taxon>
        <taxon>Craniata</taxon>
        <taxon>Vertebrata</taxon>
        <taxon>Euteleostomi</taxon>
        <taxon>Amphibia</taxon>
        <taxon>Batrachia</taxon>
        <taxon>Caudata</taxon>
        <taxon>Salamandroidea</taxon>
        <taxon>Salamandridae</taxon>
        <taxon>Pleurodelinae</taxon>
        <taxon>Pleurodeles</taxon>
    </lineage>
</organism>
<name>A0AAV7MD79_PLEWA</name>
<dbReference type="AlphaFoldDB" id="A0AAV7MD79"/>
<comment type="caution">
    <text evidence="2">The sequence shown here is derived from an EMBL/GenBank/DDBJ whole genome shotgun (WGS) entry which is preliminary data.</text>
</comment>
<feature type="region of interest" description="Disordered" evidence="1">
    <location>
        <begin position="47"/>
        <end position="66"/>
    </location>
</feature>
<dbReference type="Proteomes" id="UP001066276">
    <property type="component" value="Chromosome 10"/>
</dbReference>
<gene>
    <name evidence="2" type="ORF">NDU88_005560</name>
</gene>